<dbReference type="InterPro" id="IPR036599">
    <property type="entry name" value="DNA_ligase_N_sf"/>
</dbReference>
<evidence type="ECO:0000313" key="15">
    <source>
        <dbReference type="WBParaSite" id="SSTP_0000095100.1"/>
    </source>
</evidence>
<dbReference type="Pfam" id="PF01068">
    <property type="entry name" value="DNA_ligase_A_M"/>
    <property type="match status" value="1"/>
</dbReference>
<dbReference type="Gene3D" id="1.10.3260.10">
    <property type="entry name" value="DNA ligase, ATP-dependent, N-terminal domain"/>
    <property type="match status" value="1"/>
</dbReference>
<keyword evidence="14" id="KW-1185">Reference proteome</keyword>
<evidence type="ECO:0000256" key="9">
    <source>
        <dbReference type="ARBA" id="ARBA00023242"/>
    </source>
</evidence>
<proteinExistence type="inferred from homology"/>
<keyword evidence="6" id="KW-0547">Nucleotide-binding</keyword>
<keyword evidence="4" id="KW-0436">Ligase</keyword>
<dbReference type="GO" id="GO:0006303">
    <property type="term" value="P:double-strand break repair via nonhomologous end joining"/>
    <property type="evidence" value="ECO:0007669"/>
    <property type="project" value="TreeGrafter"/>
</dbReference>
<evidence type="ECO:0000313" key="14">
    <source>
        <dbReference type="Proteomes" id="UP000035681"/>
    </source>
</evidence>
<dbReference type="WBParaSite" id="TCONS_00008493.p1">
    <property type="protein sequence ID" value="TCONS_00008493.p1"/>
    <property type="gene ID" value="XLOC_006433"/>
</dbReference>
<evidence type="ECO:0000256" key="11">
    <source>
        <dbReference type="ARBA" id="ARBA00031942"/>
    </source>
</evidence>
<dbReference type="InterPro" id="IPR036420">
    <property type="entry name" value="BRCT_dom_sf"/>
</dbReference>
<evidence type="ECO:0000256" key="10">
    <source>
        <dbReference type="ARBA" id="ARBA00030676"/>
    </source>
</evidence>
<dbReference type="InterPro" id="IPR012310">
    <property type="entry name" value="DNA_ligase_ATP-dep_cent"/>
</dbReference>
<dbReference type="InterPro" id="IPR001357">
    <property type="entry name" value="BRCT_dom"/>
</dbReference>
<protein>
    <recommendedName>
        <fullName evidence="11">DNA ligase IV</fullName>
    </recommendedName>
    <alternativeName>
        <fullName evidence="10">Polydeoxyribonucleotide synthase [ATP] 4</fullName>
    </alternativeName>
</protein>
<dbReference type="Gene3D" id="3.30.470.30">
    <property type="entry name" value="DNA ligase/mRNA capping enzyme"/>
    <property type="match status" value="1"/>
</dbReference>
<dbReference type="SMART" id="SM00292">
    <property type="entry name" value="BRCT"/>
    <property type="match status" value="1"/>
</dbReference>
<dbReference type="GO" id="GO:0005524">
    <property type="term" value="F:ATP binding"/>
    <property type="evidence" value="ECO:0007669"/>
    <property type="project" value="UniProtKB-KW"/>
</dbReference>
<dbReference type="PANTHER" id="PTHR45997">
    <property type="entry name" value="DNA LIGASE 4"/>
    <property type="match status" value="1"/>
</dbReference>
<accession>A0A0K0DUN6</accession>
<dbReference type="PROSITE" id="PS50172">
    <property type="entry name" value="BRCT"/>
    <property type="match status" value="1"/>
</dbReference>
<dbReference type="SUPFAM" id="SSF52113">
    <property type="entry name" value="BRCT domain"/>
    <property type="match status" value="1"/>
</dbReference>
<dbReference type="GO" id="GO:0006297">
    <property type="term" value="P:nucleotide-excision repair, DNA gap filling"/>
    <property type="evidence" value="ECO:0007669"/>
    <property type="project" value="TreeGrafter"/>
</dbReference>
<sequence>MKTSIADCLSFYDFCVFLEDISSKSDNQTKEKLFQEFLKWWFDHKEEVFTIYPILRLMSQESDDENFFTFEYSHLSNMINNDLKFKKTDCTQIIELPILIKIDLLVNKYIMKNIPSNLSVRSINEYLDKILQGNNTEKHITTLLRDMNNLERKWFLLILLSEVENITNMSFALLLYLINPSLEQLLNNGYHLQNLLSQYNPKTFSEETFKKNLNCIQIGKALFPMKLNEFGVKKNHFLALKNFCKGKLLAENYYQGDHIMIHRYNSGKCYKYFSDTLDDYTKFYQSSNYNFSQEIEQFFKEDVKNVILEGQMLVLCKNSKEVIEKFDTLLNGTLYDTRFIHSNDSQVKLCFNILDILYFNNMELSNSPLEERLKILNENVFHNINNESIIISKKIEVEDYDDFFKCLYDSNACMRKGFILRDSASLYTSGTIPIHHCCFKIKPDYNKFITLTMAIVGAEYHTDNTNHIKYFLLAAKDSKNNKPTICLKINPTSKSTIYQFLIDLLNINNSYFVKLPNWLQSKLPLIPNSRFILQNHIVIVEVKWTKINQENNELMYISKIKREKKINNISLVSDVEYFDKRLNEKLNNIEVMPRTLKSLYFDDFNYRRIFYKNKHLDDWKYFKEITICVLNSSQQCSKTTAQKFLTFLGASIVAHPTKDTNFVIATDPLNIRTAAVLKEKYSPILDISWVVKCMNDKRLKKIDIQNDIILAIGKNKFSLESINLLFEEKNIPEDIFNYIFM</sequence>
<evidence type="ECO:0000259" key="13">
    <source>
        <dbReference type="PROSITE" id="PS50172"/>
    </source>
</evidence>
<comment type="cofactor">
    <cofactor evidence="1">
        <name>Mg(2+)</name>
        <dbReference type="ChEBI" id="CHEBI:18420"/>
    </cofactor>
</comment>
<comment type="similarity">
    <text evidence="3">Belongs to the ATP-dependent DNA ligase family.</text>
</comment>
<dbReference type="InterPro" id="IPR029710">
    <property type="entry name" value="LIG4"/>
</dbReference>
<comment type="subcellular location">
    <subcellularLocation>
        <location evidence="2">Nucleus</location>
    </subcellularLocation>
</comment>
<evidence type="ECO:0000256" key="1">
    <source>
        <dbReference type="ARBA" id="ARBA00001946"/>
    </source>
</evidence>
<dbReference type="Proteomes" id="UP000035681">
    <property type="component" value="Unplaced"/>
</dbReference>
<evidence type="ECO:0000256" key="5">
    <source>
        <dbReference type="ARBA" id="ARBA00022737"/>
    </source>
</evidence>
<reference evidence="15" key="1">
    <citation type="submission" date="2015-08" db="UniProtKB">
        <authorList>
            <consortium name="WormBaseParasite"/>
        </authorList>
    </citation>
    <scope>IDENTIFICATION</scope>
</reference>
<dbReference type="Pfam" id="PF00533">
    <property type="entry name" value="BRCT"/>
    <property type="match status" value="1"/>
</dbReference>
<dbReference type="PANTHER" id="PTHR45997:SF1">
    <property type="entry name" value="DNA LIGASE 4"/>
    <property type="match status" value="1"/>
</dbReference>
<dbReference type="WBParaSite" id="SSTP_0000095100.1">
    <property type="protein sequence ID" value="SSTP_0000095100.1"/>
    <property type="gene ID" value="SSTP_0000095100"/>
</dbReference>
<evidence type="ECO:0000256" key="3">
    <source>
        <dbReference type="ARBA" id="ARBA00007572"/>
    </source>
</evidence>
<evidence type="ECO:0000256" key="4">
    <source>
        <dbReference type="ARBA" id="ARBA00022598"/>
    </source>
</evidence>
<dbReference type="Pfam" id="PF04675">
    <property type="entry name" value="DNA_ligase_A_N"/>
    <property type="match status" value="1"/>
</dbReference>
<dbReference type="InterPro" id="IPR012308">
    <property type="entry name" value="DNA_ligase_ATP-dep_N"/>
</dbReference>
<dbReference type="GO" id="GO:0003677">
    <property type="term" value="F:DNA binding"/>
    <property type="evidence" value="ECO:0007669"/>
    <property type="project" value="InterPro"/>
</dbReference>
<keyword evidence="7" id="KW-0067">ATP-binding</keyword>
<dbReference type="AlphaFoldDB" id="A0A0K0DUN6"/>
<keyword evidence="9" id="KW-0539">Nucleus</keyword>
<feature type="domain" description="BRCT" evidence="13">
    <location>
        <begin position="617"/>
        <end position="699"/>
    </location>
</feature>
<evidence type="ECO:0000256" key="7">
    <source>
        <dbReference type="ARBA" id="ARBA00022840"/>
    </source>
</evidence>
<dbReference type="SUPFAM" id="SSF56091">
    <property type="entry name" value="DNA ligase/mRNA capping enzyme, catalytic domain"/>
    <property type="match status" value="1"/>
</dbReference>
<dbReference type="GO" id="GO:0006310">
    <property type="term" value="P:DNA recombination"/>
    <property type="evidence" value="ECO:0007669"/>
    <property type="project" value="UniProtKB-KW"/>
</dbReference>
<evidence type="ECO:0000259" key="12">
    <source>
        <dbReference type="PROSITE" id="PS50160"/>
    </source>
</evidence>
<dbReference type="STRING" id="6248.A0A0K0DUN6"/>
<evidence type="ECO:0000256" key="2">
    <source>
        <dbReference type="ARBA" id="ARBA00004123"/>
    </source>
</evidence>
<name>A0A0K0DUN6_STRER</name>
<keyword evidence="8" id="KW-0233">DNA recombination</keyword>
<evidence type="ECO:0000256" key="8">
    <source>
        <dbReference type="ARBA" id="ARBA00023172"/>
    </source>
</evidence>
<keyword evidence="5" id="KW-0677">Repeat</keyword>
<dbReference type="GO" id="GO:0032807">
    <property type="term" value="C:DNA ligase IV complex"/>
    <property type="evidence" value="ECO:0007669"/>
    <property type="project" value="TreeGrafter"/>
</dbReference>
<evidence type="ECO:0000256" key="6">
    <source>
        <dbReference type="ARBA" id="ARBA00022741"/>
    </source>
</evidence>
<feature type="domain" description="ATP-dependent DNA ligase family profile" evidence="12">
    <location>
        <begin position="342"/>
        <end position="477"/>
    </location>
</feature>
<dbReference type="GO" id="GO:0003910">
    <property type="term" value="F:DNA ligase (ATP) activity"/>
    <property type="evidence" value="ECO:0007669"/>
    <property type="project" value="InterPro"/>
</dbReference>
<dbReference type="PROSITE" id="PS50160">
    <property type="entry name" value="DNA_LIGASE_A3"/>
    <property type="match status" value="1"/>
</dbReference>
<dbReference type="Gene3D" id="3.40.50.10190">
    <property type="entry name" value="BRCT domain"/>
    <property type="match status" value="1"/>
</dbReference>
<organism evidence="15">
    <name type="scientific">Strongyloides stercoralis</name>
    <name type="common">Threadworm</name>
    <dbReference type="NCBI Taxonomy" id="6248"/>
    <lineage>
        <taxon>Eukaryota</taxon>
        <taxon>Metazoa</taxon>
        <taxon>Ecdysozoa</taxon>
        <taxon>Nematoda</taxon>
        <taxon>Chromadorea</taxon>
        <taxon>Rhabditida</taxon>
        <taxon>Tylenchina</taxon>
        <taxon>Panagrolaimomorpha</taxon>
        <taxon>Strongyloidoidea</taxon>
        <taxon>Strongyloididae</taxon>
        <taxon>Strongyloides</taxon>
    </lineage>
</organism>